<name>A0A9E7GGD2_9LILI</name>
<evidence type="ECO:0000256" key="11">
    <source>
        <dbReference type="ARBA" id="ARBA00022970"/>
    </source>
</evidence>
<evidence type="ECO:0000256" key="12">
    <source>
        <dbReference type="ARBA" id="ARBA00022989"/>
    </source>
</evidence>
<proteinExistence type="inferred from homology"/>
<dbReference type="Pfam" id="PF01490">
    <property type="entry name" value="Aa_trans"/>
    <property type="match status" value="1"/>
</dbReference>
<dbReference type="Pfam" id="PF13639">
    <property type="entry name" value="zf-RING_2"/>
    <property type="match status" value="1"/>
</dbReference>
<keyword evidence="10" id="KW-0862">Zinc</keyword>
<evidence type="ECO:0000256" key="10">
    <source>
        <dbReference type="ARBA" id="ARBA00022833"/>
    </source>
</evidence>
<dbReference type="SUPFAM" id="SSF57850">
    <property type="entry name" value="RING/U-box"/>
    <property type="match status" value="1"/>
</dbReference>
<evidence type="ECO:0000313" key="20">
    <source>
        <dbReference type="Proteomes" id="UP001055439"/>
    </source>
</evidence>
<evidence type="ECO:0000256" key="13">
    <source>
        <dbReference type="ARBA" id="ARBA00023136"/>
    </source>
</evidence>
<dbReference type="GO" id="GO:0006865">
    <property type="term" value="P:amino acid transport"/>
    <property type="evidence" value="ECO:0007669"/>
    <property type="project" value="UniProtKB-KW"/>
</dbReference>
<dbReference type="EMBL" id="CP097508">
    <property type="protein sequence ID" value="URE13995.1"/>
    <property type="molecule type" value="Genomic_DNA"/>
</dbReference>
<dbReference type="Gene3D" id="3.30.40.10">
    <property type="entry name" value="Zinc/RING finger domain, C3HC4 (zinc finger)"/>
    <property type="match status" value="1"/>
</dbReference>
<organism evidence="19 20">
    <name type="scientific">Musa troglodytarum</name>
    <name type="common">fe'i banana</name>
    <dbReference type="NCBI Taxonomy" id="320322"/>
    <lineage>
        <taxon>Eukaryota</taxon>
        <taxon>Viridiplantae</taxon>
        <taxon>Streptophyta</taxon>
        <taxon>Embryophyta</taxon>
        <taxon>Tracheophyta</taxon>
        <taxon>Spermatophyta</taxon>
        <taxon>Magnoliopsida</taxon>
        <taxon>Liliopsida</taxon>
        <taxon>Zingiberales</taxon>
        <taxon>Musaceae</taxon>
        <taxon>Musa</taxon>
    </lineage>
</organism>
<comment type="similarity">
    <text evidence="14">Belongs to the RING-type zinc finger family. ATL subfamily.</text>
</comment>
<keyword evidence="5" id="KW-0808">Transferase</keyword>
<dbReference type="Proteomes" id="UP001055439">
    <property type="component" value="Chromosome 6"/>
</dbReference>
<accession>A0A9E7GGD2</accession>
<feature type="region of interest" description="Disordered" evidence="16">
    <location>
        <begin position="198"/>
        <end position="218"/>
    </location>
</feature>
<dbReference type="InterPro" id="IPR013057">
    <property type="entry name" value="AA_transpt_TM"/>
</dbReference>
<keyword evidence="13 17" id="KW-0472">Membrane</keyword>
<feature type="transmembrane region" description="Helical" evidence="17">
    <location>
        <begin position="854"/>
        <end position="873"/>
    </location>
</feature>
<dbReference type="EC" id="2.3.2.27" evidence="4"/>
<dbReference type="PROSITE" id="PS50089">
    <property type="entry name" value="ZF_RING_2"/>
    <property type="match status" value="1"/>
</dbReference>
<feature type="transmembrane region" description="Helical" evidence="17">
    <location>
        <begin position="879"/>
        <end position="901"/>
    </location>
</feature>
<keyword evidence="12 17" id="KW-1133">Transmembrane helix</keyword>
<evidence type="ECO:0000256" key="17">
    <source>
        <dbReference type="SAM" id="Phobius"/>
    </source>
</evidence>
<dbReference type="GO" id="GO:0008270">
    <property type="term" value="F:zinc ion binding"/>
    <property type="evidence" value="ECO:0007669"/>
    <property type="project" value="UniProtKB-KW"/>
</dbReference>
<keyword evidence="6 17" id="KW-0812">Transmembrane</keyword>
<dbReference type="AlphaFoldDB" id="A0A9E7GGD2"/>
<evidence type="ECO:0000256" key="1">
    <source>
        <dbReference type="ARBA" id="ARBA00000900"/>
    </source>
</evidence>
<evidence type="ECO:0000313" key="19">
    <source>
        <dbReference type="EMBL" id="URE13995.1"/>
    </source>
</evidence>
<keyword evidence="11" id="KW-0029">Amino-acid transport</keyword>
<keyword evidence="8 15" id="KW-0863">Zinc-finger</keyword>
<evidence type="ECO:0000256" key="14">
    <source>
        <dbReference type="ARBA" id="ARBA00024209"/>
    </source>
</evidence>
<feature type="domain" description="RING-type" evidence="18">
    <location>
        <begin position="132"/>
        <end position="174"/>
    </location>
</feature>
<dbReference type="OrthoDB" id="655540at2759"/>
<evidence type="ECO:0000256" key="15">
    <source>
        <dbReference type="PROSITE-ProRule" id="PRU00175"/>
    </source>
</evidence>
<dbReference type="FunFam" id="3.30.40.10:FF:000231">
    <property type="entry name" value="RING-H2 finger protein ATL46"/>
    <property type="match status" value="1"/>
</dbReference>
<feature type="compositionally biased region" description="Basic and acidic residues" evidence="16">
    <location>
        <begin position="200"/>
        <end position="211"/>
    </location>
</feature>
<comment type="pathway">
    <text evidence="3">Protein modification; protein ubiquitination.</text>
</comment>
<feature type="transmembrane region" description="Helical" evidence="17">
    <location>
        <begin position="51"/>
        <end position="76"/>
    </location>
</feature>
<comment type="catalytic activity">
    <reaction evidence="1">
        <text>S-ubiquitinyl-[E2 ubiquitin-conjugating enzyme]-L-cysteine + [acceptor protein]-L-lysine = [E2 ubiquitin-conjugating enzyme]-L-cysteine + N(6)-ubiquitinyl-[acceptor protein]-L-lysine.</text>
        <dbReference type="EC" id="2.3.2.27"/>
    </reaction>
</comment>
<dbReference type="CDD" id="cd16461">
    <property type="entry name" value="RING-H2_EL5-like"/>
    <property type="match status" value="1"/>
</dbReference>
<protein>
    <recommendedName>
        <fullName evidence="4">RING-type E3 ubiquitin transferase</fullName>
        <ecNumber evidence="4">2.3.2.27</ecNumber>
    </recommendedName>
</protein>
<dbReference type="InterPro" id="IPR001841">
    <property type="entry name" value="Znf_RING"/>
</dbReference>
<evidence type="ECO:0000256" key="16">
    <source>
        <dbReference type="SAM" id="MobiDB-lite"/>
    </source>
</evidence>
<evidence type="ECO:0000256" key="4">
    <source>
        <dbReference type="ARBA" id="ARBA00012483"/>
    </source>
</evidence>
<dbReference type="InterPro" id="IPR013083">
    <property type="entry name" value="Znf_RING/FYVE/PHD"/>
</dbReference>
<evidence type="ECO:0000259" key="18">
    <source>
        <dbReference type="PROSITE" id="PS50089"/>
    </source>
</evidence>
<dbReference type="GO" id="GO:0016020">
    <property type="term" value="C:membrane"/>
    <property type="evidence" value="ECO:0007669"/>
    <property type="project" value="UniProtKB-SubCell"/>
</dbReference>
<sequence>MDRVFHESIRGISSSPFPLSLPLAVLPPPPPPSPPPPPPFVKLENRISPSILLIIIILAIIFFISGLLHLLVRYLLRPINREPEDTENSTALQGQLQHLFHLHDAGVDQSFIDTLPVFPYKAIIGLKDPFDCAVCLCEFEVDDKLRLLPKCSHAFHVECIDTWLLSHSTCPLCRRSLLPDFSPPTSCSPILLVLESGSDSSRESVSEREDSCPNTGLVCHGDDDGPRTSINDTSQKPVEITAKEEARSVVAASEAEETEVVPVKLGKFRSVDGDGAVGEGSSTANSTLDQRRCFSMGSYEYVMDESSLLQVPIKPPKKPIVRRPGHRDAISECDYHSKREAFKGLEALRAAEFGDGGGNASISRNQHKKESFSVSKIWLRSKKEKPMADDSSRRAVSFRLPLHRAVMTDESKLKSHASPTATASEFNVSTWEKSPSEVDLDAEVGSSNRVRSRADEAPSFARTLLWLVGRQNKRLQSEGGLSQALELNALGTTVMCWGFHPFISGWGWMETFFNGNCFDNYTCGGSQEMWGYGGGGGGGGGDDYTASGGLVFSCCRAAGFVAIVLKFLSFRVRVRERSETIFFSMDNSTAGGEKDVELFFDDDSADADIDEEVAEYKSDGENEEGNEEAGEERERSSSFYSQQWPQSFRETIDSYTISASPAFGYLGPIPSLRYSSLDIHSQSAQDSDMKLPLLSGSIYEKQESDKNLGRSLTSTPDRSASFKVQSSGEGYIHHGCSVTQTVFNGVNVLAGVGLLSTPFSVKEAGWASMALLVLFAAICCYTGILMKHCFESKDGIFSYPDIGEAAFGRFGRLFISVILYTELYAYCVEFIILEGDNLNKIFPGAAIKWAGIHIDSVHLFGMLTALIVLPTVWLRDLRIISYLSAGGVVTTILVFVSVFFVGAMDGIGFHHTGKAVNWGGLPFAIGNQSIH</sequence>
<evidence type="ECO:0000256" key="3">
    <source>
        <dbReference type="ARBA" id="ARBA00004906"/>
    </source>
</evidence>
<feature type="region of interest" description="Disordered" evidence="16">
    <location>
        <begin position="615"/>
        <end position="642"/>
    </location>
</feature>
<feature type="transmembrane region" description="Helical" evidence="17">
    <location>
        <begin position="813"/>
        <end position="833"/>
    </location>
</feature>
<feature type="transmembrane region" description="Helical" evidence="17">
    <location>
        <begin position="764"/>
        <end position="784"/>
    </location>
</feature>
<dbReference type="GO" id="GO:0061630">
    <property type="term" value="F:ubiquitin protein ligase activity"/>
    <property type="evidence" value="ECO:0007669"/>
    <property type="project" value="UniProtKB-EC"/>
</dbReference>
<keyword evidence="11" id="KW-0813">Transport</keyword>
<keyword evidence="7" id="KW-0479">Metal-binding</keyword>
<keyword evidence="20" id="KW-1185">Reference proteome</keyword>
<evidence type="ECO:0000256" key="5">
    <source>
        <dbReference type="ARBA" id="ARBA00022679"/>
    </source>
</evidence>
<dbReference type="SMART" id="SM00184">
    <property type="entry name" value="RING"/>
    <property type="match status" value="1"/>
</dbReference>
<dbReference type="PANTHER" id="PTHR45768:SF10">
    <property type="entry name" value="RING-H2 FINGER PROTEIN ATL13-RELATED"/>
    <property type="match status" value="1"/>
</dbReference>
<gene>
    <name evidence="19" type="ORF">MUK42_03738</name>
</gene>
<evidence type="ECO:0000256" key="6">
    <source>
        <dbReference type="ARBA" id="ARBA00022692"/>
    </source>
</evidence>
<dbReference type="PANTHER" id="PTHR45768">
    <property type="entry name" value="E3 UBIQUITIN-PROTEIN LIGASE RNF13-LIKE"/>
    <property type="match status" value="1"/>
</dbReference>
<evidence type="ECO:0000256" key="2">
    <source>
        <dbReference type="ARBA" id="ARBA00004167"/>
    </source>
</evidence>
<feature type="compositionally biased region" description="Acidic residues" evidence="16">
    <location>
        <begin position="621"/>
        <end position="631"/>
    </location>
</feature>
<evidence type="ECO:0000256" key="7">
    <source>
        <dbReference type="ARBA" id="ARBA00022723"/>
    </source>
</evidence>
<comment type="subcellular location">
    <subcellularLocation>
        <location evidence="2">Membrane</location>
        <topology evidence="2">Single-pass membrane protein</topology>
    </subcellularLocation>
</comment>
<evidence type="ECO:0000256" key="9">
    <source>
        <dbReference type="ARBA" id="ARBA00022786"/>
    </source>
</evidence>
<reference evidence="19" key="1">
    <citation type="submission" date="2022-05" db="EMBL/GenBank/DDBJ databases">
        <title>The Musa troglodytarum L. genome provides insights into the mechanism of non-climacteric behaviour and enrichment of carotenoids.</title>
        <authorList>
            <person name="Wang J."/>
        </authorList>
    </citation>
    <scope>NUCLEOTIDE SEQUENCE</scope>
    <source>
        <tissue evidence="19">Leaf</tissue>
    </source>
</reference>
<evidence type="ECO:0000256" key="8">
    <source>
        <dbReference type="ARBA" id="ARBA00022771"/>
    </source>
</evidence>
<keyword evidence="9" id="KW-0833">Ubl conjugation pathway</keyword>